<evidence type="ECO:0000256" key="3">
    <source>
        <dbReference type="ARBA" id="ARBA00022598"/>
    </source>
</evidence>
<dbReference type="GO" id="GO:0005737">
    <property type="term" value="C:cytoplasm"/>
    <property type="evidence" value="ECO:0007669"/>
    <property type="project" value="UniProtKB-SubCell"/>
</dbReference>
<keyword evidence="5 8" id="KW-0547">Nucleotide-binding</keyword>
<evidence type="ECO:0000256" key="6">
    <source>
        <dbReference type="ARBA" id="ARBA00022840"/>
    </source>
</evidence>
<dbReference type="EC" id="6.3.4.19" evidence="8"/>
<evidence type="ECO:0000256" key="1">
    <source>
        <dbReference type="ARBA" id="ARBA00004496"/>
    </source>
</evidence>
<feature type="domain" description="Lysidine-tRNA(Ile) synthetase C-terminal" evidence="9">
    <location>
        <begin position="367"/>
        <end position="441"/>
    </location>
</feature>
<comment type="subcellular location">
    <subcellularLocation>
        <location evidence="1 8">Cytoplasm</location>
    </subcellularLocation>
</comment>
<dbReference type="Pfam" id="PF11734">
    <property type="entry name" value="TilS_C"/>
    <property type="match status" value="1"/>
</dbReference>
<dbReference type="eggNOG" id="COG0037">
    <property type="taxonomic scope" value="Bacteria"/>
</dbReference>
<dbReference type="InterPro" id="IPR014729">
    <property type="entry name" value="Rossmann-like_a/b/a_fold"/>
</dbReference>
<comment type="catalytic activity">
    <reaction evidence="7 8">
        <text>cytidine(34) in tRNA(Ile2) + L-lysine + ATP = lysidine(34) in tRNA(Ile2) + AMP + diphosphate + H(+)</text>
        <dbReference type="Rhea" id="RHEA:43744"/>
        <dbReference type="Rhea" id="RHEA-COMP:10625"/>
        <dbReference type="Rhea" id="RHEA-COMP:10670"/>
        <dbReference type="ChEBI" id="CHEBI:15378"/>
        <dbReference type="ChEBI" id="CHEBI:30616"/>
        <dbReference type="ChEBI" id="CHEBI:32551"/>
        <dbReference type="ChEBI" id="CHEBI:33019"/>
        <dbReference type="ChEBI" id="CHEBI:82748"/>
        <dbReference type="ChEBI" id="CHEBI:83665"/>
        <dbReference type="ChEBI" id="CHEBI:456215"/>
        <dbReference type="EC" id="6.3.4.19"/>
    </reaction>
</comment>
<feature type="binding site" evidence="8">
    <location>
        <begin position="27"/>
        <end position="32"/>
    </location>
    <ligand>
        <name>ATP</name>
        <dbReference type="ChEBI" id="CHEBI:30616"/>
    </ligand>
</feature>
<keyword evidence="2 8" id="KW-0963">Cytoplasm</keyword>
<comment type="domain">
    <text evidence="8">The N-terminal region contains the highly conserved SGGXDS motif, predicted to be a P-loop motif involved in ATP binding.</text>
</comment>
<sequence length="449" mass="51145">MLKEFQEYLTKLIGDLPSNYQFLLAVSGGKDSVVLADLFYCSGIPFAIAHINFQLRGEESDGDERFVKALAKRCEVECFTMLADTKAYGAEHKLSTQMAARTIRYTWLEQTRATHNLDYIVTAHHLNDTVETILYNLAKGSGIKGNLGIPAINGRVIRPLLFATRKSIDAYYTQEQLAHREDASNAQVGYARNWIRHQVVPGLQKLNPSLELTIGRNMVYWQQIYAWFEQEAAQLKHHTWHSDAHRHTIELDSIQDHPALHTLLFHWLQTFGFGAEQIAGISAAVLAQKQGKLFLSKTHKALLHQGKIIIEAQSTQGQEAVLWPEGESSLSLHGQKITFSIYSKIPMPIPNQPDIAWVDGSALQFPLKLRHWQHGDAFYPLGMSGKPKKIQDYFTDEKIDRFAKERIWLLVNGDGRIIWVVGFRVDDRFKIAESTTQFTRFNISPLMQF</sequence>
<dbReference type="InterPro" id="IPR012094">
    <property type="entry name" value="tRNA_Ile_lys_synt"/>
</dbReference>
<dbReference type="GO" id="GO:0032267">
    <property type="term" value="F:tRNA(Ile)-lysidine synthase activity"/>
    <property type="evidence" value="ECO:0007669"/>
    <property type="project" value="UniProtKB-EC"/>
</dbReference>
<keyword evidence="11" id="KW-1185">Reference proteome</keyword>
<dbReference type="PANTHER" id="PTHR43033:SF1">
    <property type="entry name" value="TRNA(ILE)-LYSIDINE SYNTHASE-RELATED"/>
    <property type="match status" value="1"/>
</dbReference>
<evidence type="ECO:0000256" key="5">
    <source>
        <dbReference type="ARBA" id="ARBA00022741"/>
    </source>
</evidence>
<dbReference type="InterPro" id="IPR011063">
    <property type="entry name" value="TilS/TtcA_N"/>
</dbReference>
<dbReference type="HOGENOM" id="CLU_018869_0_1_10"/>
<dbReference type="HAMAP" id="MF_01161">
    <property type="entry name" value="tRNA_Ile_lys_synt"/>
    <property type="match status" value="1"/>
</dbReference>
<keyword evidence="3 8" id="KW-0436">Ligase</keyword>
<dbReference type="EMBL" id="CP002691">
    <property type="protein sequence ID" value="AEE48750.1"/>
    <property type="molecule type" value="Genomic_DNA"/>
</dbReference>
<keyword evidence="4 8" id="KW-0819">tRNA processing</keyword>
<dbReference type="NCBIfam" id="TIGR02432">
    <property type="entry name" value="lysidine_TilS_N"/>
    <property type="match status" value="1"/>
</dbReference>
<comment type="similarity">
    <text evidence="8">Belongs to the tRNA(Ile)-lysidine synthase family.</text>
</comment>
<evidence type="ECO:0000259" key="9">
    <source>
        <dbReference type="SMART" id="SM00977"/>
    </source>
</evidence>
<evidence type="ECO:0000313" key="11">
    <source>
        <dbReference type="Proteomes" id="UP000008461"/>
    </source>
</evidence>
<dbReference type="KEGG" id="hhy:Halhy_0845"/>
<gene>
    <name evidence="8" type="primary">tilS</name>
    <name evidence="10" type="ordered locus">Halhy_0845</name>
</gene>
<proteinExistence type="inferred from homology"/>
<dbReference type="SMART" id="SM00977">
    <property type="entry name" value="TilS_C"/>
    <property type="match status" value="1"/>
</dbReference>
<dbReference type="RefSeq" id="WP_013763310.1">
    <property type="nucleotide sequence ID" value="NC_015510.1"/>
</dbReference>
<dbReference type="SUPFAM" id="SSF56037">
    <property type="entry name" value="PheT/TilS domain"/>
    <property type="match status" value="1"/>
</dbReference>
<reference evidence="10 11" key="1">
    <citation type="journal article" date="2011" name="Stand. Genomic Sci.">
        <title>Complete genome sequence of Haliscomenobacter hydrossis type strain (O).</title>
        <authorList>
            <consortium name="US DOE Joint Genome Institute (JGI-PGF)"/>
            <person name="Daligault H."/>
            <person name="Lapidus A."/>
            <person name="Zeytun A."/>
            <person name="Nolan M."/>
            <person name="Lucas S."/>
            <person name="Del Rio T.G."/>
            <person name="Tice H."/>
            <person name="Cheng J.F."/>
            <person name="Tapia R."/>
            <person name="Han C."/>
            <person name="Goodwin L."/>
            <person name="Pitluck S."/>
            <person name="Liolios K."/>
            <person name="Pagani I."/>
            <person name="Ivanova N."/>
            <person name="Huntemann M."/>
            <person name="Mavromatis K."/>
            <person name="Mikhailova N."/>
            <person name="Pati A."/>
            <person name="Chen A."/>
            <person name="Palaniappan K."/>
            <person name="Land M."/>
            <person name="Hauser L."/>
            <person name="Brambilla E.M."/>
            <person name="Rohde M."/>
            <person name="Verbarg S."/>
            <person name="Goker M."/>
            <person name="Bristow J."/>
            <person name="Eisen J.A."/>
            <person name="Markowitz V."/>
            <person name="Hugenholtz P."/>
            <person name="Kyrpides N.C."/>
            <person name="Klenk H.P."/>
            <person name="Woyke T."/>
        </authorList>
    </citation>
    <scope>NUCLEOTIDE SEQUENCE [LARGE SCALE GENOMIC DNA]</scope>
    <source>
        <strain evidence="11">ATCC 27775 / DSM 1100 / LMG 10767 / O</strain>
    </source>
</reference>
<dbReference type="Gene3D" id="3.40.50.620">
    <property type="entry name" value="HUPs"/>
    <property type="match status" value="1"/>
</dbReference>
<organism evidence="10 11">
    <name type="scientific">Haliscomenobacter hydrossis (strain ATCC 27775 / DSM 1100 / LMG 10767 / O)</name>
    <dbReference type="NCBI Taxonomy" id="760192"/>
    <lineage>
        <taxon>Bacteria</taxon>
        <taxon>Pseudomonadati</taxon>
        <taxon>Bacteroidota</taxon>
        <taxon>Saprospiria</taxon>
        <taxon>Saprospirales</taxon>
        <taxon>Haliscomenobacteraceae</taxon>
        <taxon>Haliscomenobacter</taxon>
    </lineage>
</organism>
<dbReference type="GO" id="GO:0006400">
    <property type="term" value="P:tRNA modification"/>
    <property type="evidence" value="ECO:0007669"/>
    <property type="project" value="UniProtKB-UniRule"/>
</dbReference>
<evidence type="ECO:0000256" key="7">
    <source>
        <dbReference type="ARBA" id="ARBA00048539"/>
    </source>
</evidence>
<dbReference type="InterPro" id="IPR012795">
    <property type="entry name" value="tRNA_Ile_lys_synt_N"/>
</dbReference>
<dbReference type="SUPFAM" id="SSF52402">
    <property type="entry name" value="Adenine nucleotide alpha hydrolases-like"/>
    <property type="match status" value="1"/>
</dbReference>
<accession>F4L529</accession>
<keyword evidence="6 8" id="KW-0067">ATP-binding</keyword>
<dbReference type="PANTHER" id="PTHR43033">
    <property type="entry name" value="TRNA(ILE)-LYSIDINE SYNTHASE-RELATED"/>
    <property type="match status" value="1"/>
</dbReference>
<protein>
    <recommendedName>
        <fullName evidence="8">tRNA(Ile)-lysidine synthase</fullName>
        <ecNumber evidence="8">6.3.4.19</ecNumber>
    </recommendedName>
    <alternativeName>
        <fullName evidence="8">tRNA(Ile)-2-lysyl-cytidine synthase</fullName>
    </alternativeName>
    <alternativeName>
        <fullName evidence="8">tRNA(Ile)-lysidine synthetase</fullName>
    </alternativeName>
</protein>
<dbReference type="NCBIfam" id="TIGR02433">
    <property type="entry name" value="lysidine_TilS_C"/>
    <property type="match status" value="1"/>
</dbReference>
<dbReference type="InterPro" id="IPR012796">
    <property type="entry name" value="Lysidine-tRNA-synth_C"/>
</dbReference>
<dbReference type="GO" id="GO:0005524">
    <property type="term" value="F:ATP binding"/>
    <property type="evidence" value="ECO:0007669"/>
    <property type="project" value="UniProtKB-UniRule"/>
</dbReference>
<evidence type="ECO:0000256" key="8">
    <source>
        <dbReference type="HAMAP-Rule" id="MF_01161"/>
    </source>
</evidence>
<dbReference type="Proteomes" id="UP000008461">
    <property type="component" value="Chromosome"/>
</dbReference>
<evidence type="ECO:0000256" key="2">
    <source>
        <dbReference type="ARBA" id="ARBA00022490"/>
    </source>
</evidence>
<name>F4L529_HALH1</name>
<dbReference type="AlphaFoldDB" id="F4L529"/>
<evidence type="ECO:0000313" key="10">
    <source>
        <dbReference type="EMBL" id="AEE48750.1"/>
    </source>
</evidence>
<dbReference type="OrthoDB" id="9807403at2"/>
<dbReference type="Pfam" id="PF01171">
    <property type="entry name" value="ATP_bind_3"/>
    <property type="match status" value="1"/>
</dbReference>
<evidence type="ECO:0000256" key="4">
    <source>
        <dbReference type="ARBA" id="ARBA00022694"/>
    </source>
</evidence>
<comment type="function">
    <text evidence="8">Ligates lysine onto the cytidine present at position 34 of the AUA codon-specific tRNA(Ile) that contains the anticodon CAU, in an ATP-dependent manner. Cytidine is converted to lysidine, thus changing the amino acid specificity of the tRNA from methionine to isoleucine.</text>
</comment>
<dbReference type="STRING" id="760192.Halhy_0845"/>
<dbReference type="CDD" id="cd01992">
    <property type="entry name" value="TilS_N"/>
    <property type="match status" value="1"/>
</dbReference>
<reference key="2">
    <citation type="submission" date="2011-04" db="EMBL/GenBank/DDBJ databases">
        <title>Complete sequence of chromosome of Haliscomenobacter hydrossis DSM 1100.</title>
        <authorList>
            <consortium name="US DOE Joint Genome Institute (JGI-PGF)"/>
            <person name="Lucas S."/>
            <person name="Han J."/>
            <person name="Lapidus A."/>
            <person name="Bruce D."/>
            <person name="Goodwin L."/>
            <person name="Pitluck S."/>
            <person name="Peters L."/>
            <person name="Kyrpides N."/>
            <person name="Mavromatis K."/>
            <person name="Ivanova N."/>
            <person name="Ovchinnikova G."/>
            <person name="Pagani I."/>
            <person name="Daligault H."/>
            <person name="Detter J.C."/>
            <person name="Han C."/>
            <person name="Land M."/>
            <person name="Hauser L."/>
            <person name="Markowitz V."/>
            <person name="Cheng J.-F."/>
            <person name="Hugenholtz P."/>
            <person name="Woyke T."/>
            <person name="Wu D."/>
            <person name="Verbarg S."/>
            <person name="Frueling A."/>
            <person name="Brambilla E."/>
            <person name="Klenk H.-P."/>
            <person name="Eisen J.A."/>
        </authorList>
    </citation>
    <scope>NUCLEOTIDE SEQUENCE</scope>
    <source>
        <strain>DSM 1100</strain>
    </source>
</reference>